<gene>
    <name evidence="1" type="ORF">EGYM00163_LOCUS38936</name>
</gene>
<name>A0A7S4G7L4_9EUGL</name>
<accession>A0A7S4G7L4</accession>
<dbReference type="EMBL" id="HBJA01112812">
    <property type="protein sequence ID" value="CAE0827674.1"/>
    <property type="molecule type" value="Transcribed_RNA"/>
</dbReference>
<reference evidence="1" key="1">
    <citation type="submission" date="2021-01" db="EMBL/GenBank/DDBJ databases">
        <authorList>
            <person name="Corre E."/>
            <person name="Pelletier E."/>
            <person name="Niang G."/>
            <person name="Scheremetjew M."/>
            <person name="Finn R."/>
            <person name="Kale V."/>
            <person name="Holt S."/>
            <person name="Cochrane G."/>
            <person name="Meng A."/>
            <person name="Brown T."/>
            <person name="Cohen L."/>
        </authorList>
    </citation>
    <scope>NUCLEOTIDE SEQUENCE</scope>
    <source>
        <strain evidence="1">CCMP1594</strain>
    </source>
</reference>
<dbReference type="AlphaFoldDB" id="A0A7S4G7L4"/>
<protein>
    <submittedName>
        <fullName evidence="1">Uncharacterized protein</fullName>
    </submittedName>
</protein>
<organism evidence="1">
    <name type="scientific">Eutreptiella gymnastica</name>
    <dbReference type="NCBI Taxonomy" id="73025"/>
    <lineage>
        <taxon>Eukaryota</taxon>
        <taxon>Discoba</taxon>
        <taxon>Euglenozoa</taxon>
        <taxon>Euglenida</taxon>
        <taxon>Spirocuta</taxon>
        <taxon>Euglenophyceae</taxon>
        <taxon>Eutreptiales</taxon>
        <taxon>Eutreptiaceae</taxon>
        <taxon>Eutreptiella</taxon>
    </lineage>
</organism>
<sequence>MSKSCAGSSLRVLGSVFKCEDCRCPEEWMGARSPLATAHTSNAMHRKCRRPRGMGSLVQAHDGFHLDVGALPLLVPPFLVPVLRPGFTPQSSLWAVLLPCFPGFPLPPPPLLSVPIANADGAPQRMCLSKVWSRRGVAAWPRTPSTSFSCTLSPQHLHRDHLRVTPSQEGLMDLLG</sequence>
<evidence type="ECO:0000313" key="1">
    <source>
        <dbReference type="EMBL" id="CAE0827674.1"/>
    </source>
</evidence>
<proteinExistence type="predicted"/>